<gene>
    <name evidence="6" type="ORF">CLV47_10168</name>
</gene>
<dbReference type="InterPro" id="IPR036390">
    <property type="entry name" value="WH_DNA-bd_sf"/>
</dbReference>
<dbReference type="Pfam" id="PF03466">
    <property type="entry name" value="LysR_substrate"/>
    <property type="match status" value="1"/>
</dbReference>
<dbReference type="InterPro" id="IPR005119">
    <property type="entry name" value="LysR_subst-bd"/>
</dbReference>
<dbReference type="Pfam" id="PF00126">
    <property type="entry name" value="HTH_1"/>
    <property type="match status" value="1"/>
</dbReference>
<evidence type="ECO:0000256" key="1">
    <source>
        <dbReference type="ARBA" id="ARBA00009437"/>
    </source>
</evidence>
<dbReference type="PRINTS" id="PR00039">
    <property type="entry name" value="HTHLYSR"/>
</dbReference>
<dbReference type="PANTHER" id="PTHR30346">
    <property type="entry name" value="TRANSCRIPTIONAL DUAL REGULATOR HCAR-RELATED"/>
    <property type="match status" value="1"/>
</dbReference>
<sequence length="308" mass="33474">MELRHLVAFVAVAEELSFRKAAERLQVSQPPLSQQIKRLERDVGARLLDRDTRRVELTAAGSAFLIEANRALDAARAAKMRARQAAQGDIGSIDLGFNGPGNSHALIHLTQRVRTRLPGVAIELVGPYYSGEIVDLLRRRRIDCGFVRLPIDLHDLQVLEVARDQLYLAVPADHRLANRDEVSIEDIADEAVVSVPHDRGSAAAVAIDNAYLAHGVTARLKRIAPDMHTLMLLVASGVGSGFILGTAAHLMLPGVKLIRVPDIPPIPLLIAWHAENTNPTLARVIDLIDGSIGTPLQTDPASLSYQSE</sequence>
<dbReference type="InterPro" id="IPR036388">
    <property type="entry name" value="WH-like_DNA-bd_sf"/>
</dbReference>
<evidence type="ECO:0000313" key="6">
    <source>
        <dbReference type="EMBL" id="PRZ43944.1"/>
    </source>
</evidence>
<protein>
    <submittedName>
        <fullName evidence="6">LysR family transcriptional regulator</fullName>
    </submittedName>
</protein>
<evidence type="ECO:0000256" key="4">
    <source>
        <dbReference type="ARBA" id="ARBA00023163"/>
    </source>
</evidence>
<dbReference type="AlphaFoldDB" id="A0A2T1A5V2"/>
<evidence type="ECO:0000256" key="3">
    <source>
        <dbReference type="ARBA" id="ARBA00023125"/>
    </source>
</evidence>
<comment type="caution">
    <text evidence="6">The sequence shown here is derived from an EMBL/GenBank/DDBJ whole genome shotgun (WGS) entry which is preliminary data.</text>
</comment>
<dbReference type="EMBL" id="PVUE01000001">
    <property type="protein sequence ID" value="PRZ43944.1"/>
    <property type="molecule type" value="Genomic_DNA"/>
</dbReference>
<dbReference type="Gene3D" id="1.10.10.10">
    <property type="entry name" value="Winged helix-like DNA-binding domain superfamily/Winged helix DNA-binding domain"/>
    <property type="match status" value="1"/>
</dbReference>
<dbReference type="FunFam" id="1.10.10.10:FF:000001">
    <property type="entry name" value="LysR family transcriptional regulator"/>
    <property type="match status" value="1"/>
</dbReference>
<dbReference type="InterPro" id="IPR000847">
    <property type="entry name" value="LysR_HTH_N"/>
</dbReference>
<dbReference type="SUPFAM" id="SSF53850">
    <property type="entry name" value="Periplasmic binding protein-like II"/>
    <property type="match status" value="1"/>
</dbReference>
<dbReference type="SUPFAM" id="SSF46785">
    <property type="entry name" value="Winged helix' DNA-binding domain"/>
    <property type="match status" value="1"/>
</dbReference>
<evidence type="ECO:0000259" key="5">
    <source>
        <dbReference type="PROSITE" id="PS50931"/>
    </source>
</evidence>
<feature type="domain" description="HTH lysR-type" evidence="5">
    <location>
        <begin position="1"/>
        <end position="58"/>
    </location>
</feature>
<keyword evidence="3" id="KW-0238">DNA-binding</keyword>
<keyword evidence="2" id="KW-0805">Transcription regulation</keyword>
<dbReference type="PROSITE" id="PS50931">
    <property type="entry name" value="HTH_LYSR"/>
    <property type="match status" value="1"/>
</dbReference>
<organism evidence="6 7">
    <name type="scientific">Antricoccus suffuscus</name>
    <dbReference type="NCBI Taxonomy" id="1629062"/>
    <lineage>
        <taxon>Bacteria</taxon>
        <taxon>Bacillati</taxon>
        <taxon>Actinomycetota</taxon>
        <taxon>Actinomycetes</taxon>
        <taxon>Geodermatophilales</taxon>
        <taxon>Antricoccaceae</taxon>
        <taxon>Antricoccus</taxon>
    </lineage>
</organism>
<dbReference type="CDD" id="cd08414">
    <property type="entry name" value="PBP2_LTTR_aromatics_like"/>
    <property type="match status" value="1"/>
</dbReference>
<keyword evidence="7" id="KW-1185">Reference proteome</keyword>
<dbReference type="Gene3D" id="3.40.190.10">
    <property type="entry name" value="Periplasmic binding protein-like II"/>
    <property type="match status" value="2"/>
</dbReference>
<comment type="similarity">
    <text evidence="1">Belongs to the LysR transcriptional regulatory family.</text>
</comment>
<evidence type="ECO:0000313" key="7">
    <source>
        <dbReference type="Proteomes" id="UP000237752"/>
    </source>
</evidence>
<dbReference type="RefSeq" id="WP_106347015.1">
    <property type="nucleotide sequence ID" value="NZ_PVUE01000001.1"/>
</dbReference>
<dbReference type="Proteomes" id="UP000237752">
    <property type="component" value="Unassembled WGS sequence"/>
</dbReference>
<dbReference type="OrthoDB" id="3461417at2"/>
<keyword evidence="4" id="KW-0804">Transcription</keyword>
<evidence type="ECO:0000256" key="2">
    <source>
        <dbReference type="ARBA" id="ARBA00023015"/>
    </source>
</evidence>
<dbReference type="GO" id="GO:0032993">
    <property type="term" value="C:protein-DNA complex"/>
    <property type="evidence" value="ECO:0007669"/>
    <property type="project" value="TreeGrafter"/>
</dbReference>
<proteinExistence type="inferred from homology"/>
<reference evidence="6 7" key="1">
    <citation type="submission" date="2018-03" db="EMBL/GenBank/DDBJ databases">
        <title>Genomic Encyclopedia of Archaeal and Bacterial Type Strains, Phase II (KMG-II): from individual species to whole genera.</title>
        <authorList>
            <person name="Goeker M."/>
        </authorList>
    </citation>
    <scope>NUCLEOTIDE SEQUENCE [LARGE SCALE GENOMIC DNA]</scope>
    <source>
        <strain evidence="6 7">DSM 100065</strain>
    </source>
</reference>
<name>A0A2T1A5V2_9ACTN</name>
<dbReference type="PANTHER" id="PTHR30346:SF0">
    <property type="entry name" value="HCA OPERON TRANSCRIPTIONAL ACTIVATOR HCAR"/>
    <property type="match status" value="1"/>
</dbReference>
<dbReference type="GO" id="GO:0003677">
    <property type="term" value="F:DNA binding"/>
    <property type="evidence" value="ECO:0007669"/>
    <property type="project" value="UniProtKB-KW"/>
</dbReference>
<accession>A0A2T1A5V2</accession>
<dbReference type="GO" id="GO:0003700">
    <property type="term" value="F:DNA-binding transcription factor activity"/>
    <property type="evidence" value="ECO:0007669"/>
    <property type="project" value="InterPro"/>
</dbReference>